<keyword evidence="6" id="KW-0479">Metal-binding</keyword>
<evidence type="ECO:0000313" key="13">
    <source>
        <dbReference type="Proteomes" id="UP000276437"/>
    </source>
</evidence>
<dbReference type="InterPro" id="IPR013785">
    <property type="entry name" value="Aldolase_TIM"/>
</dbReference>
<dbReference type="EMBL" id="AP018449">
    <property type="protein sequence ID" value="BBB90222.1"/>
    <property type="molecule type" value="Genomic_DNA"/>
</dbReference>
<dbReference type="GO" id="GO:0051536">
    <property type="term" value="F:iron-sulfur cluster binding"/>
    <property type="evidence" value="ECO:0007669"/>
    <property type="project" value="UniProtKB-KW"/>
</dbReference>
<evidence type="ECO:0000256" key="1">
    <source>
        <dbReference type="ARBA" id="ARBA00001917"/>
    </source>
</evidence>
<protein>
    <submittedName>
        <fullName evidence="12">NADH oxidase</fullName>
        <ecNumber evidence="12">1.-.-.-</ecNumber>
    </submittedName>
</protein>
<dbReference type="InterPro" id="IPR051793">
    <property type="entry name" value="NADH:flavin_oxidoreductase"/>
</dbReference>
<dbReference type="AlphaFoldDB" id="A0A348AGM4"/>
<reference evidence="12 13" key="1">
    <citation type="journal article" date="2018" name="Int. J. Syst. Evol. Microbiol.">
        <title>Methylomusa anaerophila gen. nov., sp. nov., an anaerobic methanol-utilizing bacterium isolated from a microbial fuel cell.</title>
        <authorList>
            <person name="Amano N."/>
            <person name="Yamamuro A."/>
            <person name="Miyahara M."/>
            <person name="Kouzuma A."/>
            <person name="Abe T."/>
            <person name="Watanabe K."/>
        </authorList>
    </citation>
    <scope>NUCLEOTIDE SEQUENCE [LARGE SCALE GENOMIC DNA]</scope>
    <source>
        <strain evidence="12 13">MMFC1</strain>
    </source>
</reference>
<dbReference type="Proteomes" id="UP000276437">
    <property type="component" value="Chromosome"/>
</dbReference>
<dbReference type="RefSeq" id="WP_126306787.1">
    <property type="nucleotide sequence ID" value="NZ_AP018449.1"/>
</dbReference>
<evidence type="ECO:0000256" key="4">
    <source>
        <dbReference type="ARBA" id="ARBA00022630"/>
    </source>
</evidence>
<feature type="domain" description="NADH:flavin oxidoreductase/NADH oxidase N-terminal" evidence="10">
    <location>
        <begin position="6"/>
        <end position="337"/>
    </location>
</feature>
<keyword evidence="7 12" id="KW-0560">Oxidoreductase</keyword>
<keyword evidence="13" id="KW-1185">Reference proteome</keyword>
<evidence type="ECO:0000256" key="7">
    <source>
        <dbReference type="ARBA" id="ARBA00023002"/>
    </source>
</evidence>
<dbReference type="KEGG" id="mana:MAMMFC1_00870"/>
<keyword evidence="4" id="KW-0285">Flavoprotein</keyword>
<evidence type="ECO:0000256" key="3">
    <source>
        <dbReference type="ARBA" id="ARBA00011048"/>
    </source>
</evidence>
<dbReference type="GO" id="GO:0010181">
    <property type="term" value="F:FMN binding"/>
    <property type="evidence" value="ECO:0007669"/>
    <property type="project" value="InterPro"/>
</dbReference>
<dbReference type="SUPFAM" id="SSF51395">
    <property type="entry name" value="FMN-linked oxidoreductases"/>
    <property type="match status" value="1"/>
</dbReference>
<dbReference type="Gene3D" id="3.40.50.720">
    <property type="entry name" value="NAD(P)-binding Rossmann-like Domain"/>
    <property type="match status" value="1"/>
</dbReference>
<dbReference type="Gene3D" id="3.50.50.60">
    <property type="entry name" value="FAD/NAD(P)-binding domain"/>
    <property type="match status" value="1"/>
</dbReference>
<evidence type="ECO:0000256" key="8">
    <source>
        <dbReference type="ARBA" id="ARBA00023004"/>
    </source>
</evidence>
<comment type="cofactor">
    <cofactor evidence="2">
        <name>[4Fe-4S] cluster</name>
        <dbReference type="ChEBI" id="CHEBI:49883"/>
    </cofactor>
</comment>
<keyword evidence="5" id="KW-0288">FMN</keyword>
<dbReference type="GO" id="GO:0046872">
    <property type="term" value="F:metal ion binding"/>
    <property type="evidence" value="ECO:0007669"/>
    <property type="project" value="UniProtKB-KW"/>
</dbReference>
<dbReference type="InterPro" id="IPR036188">
    <property type="entry name" value="FAD/NAD-bd_sf"/>
</dbReference>
<dbReference type="InterPro" id="IPR023753">
    <property type="entry name" value="FAD/NAD-binding_dom"/>
</dbReference>
<dbReference type="SUPFAM" id="SSF51905">
    <property type="entry name" value="FAD/NAD(P)-binding domain"/>
    <property type="match status" value="1"/>
</dbReference>
<dbReference type="GO" id="GO:0016491">
    <property type="term" value="F:oxidoreductase activity"/>
    <property type="evidence" value="ECO:0007669"/>
    <property type="project" value="UniProtKB-KW"/>
</dbReference>
<proteinExistence type="inferred from homology"/>
<accession>A0A348AGM4</accession>
<gene>
    <name evidence="12" type="ORF">MAMMFC1_00870</name>
</gene>
<dbReference type="Gene3D" id="3.20.20.70">
    <property type="entry name" value="Aldolase class I"/>
    <property type="match status" value="1"/>
</dbReference>
<evidence type="ECO:0000256" key="9">
    <source>
        <dbReference type="ARBA" id="ARBA00023014"/>
    </source>
</evidence>
<sequence length="645" mass="69451">MAKYDKLFETVKIGSMVLKNRFIQPPMVVNYCSSDGHVTDRYIAYIRARAKGGVGMIVTEATYVHSSGKGFINELGIYKDELIPGLKKLTAAVHEEGGKIAVQLYHGGRQTSSATTGMPIMAPSPIPCPFVGEMPKEMTEEDIREIVEAYGEGARRAKDAGFDAVEIHGAHGYLINQFLSPYSNKRSDEYGGSLINRARFPLAVVQKVREIVGPDFPVQYRMSAEEYVEGGLTVEDTKAFSIMLVDNSVNAIHVSGGVYESAAYILPPAAIPQGVYVNNAAAIREAIGAKVPVIVAARLKNPDMMVEIVEAGKADMISIGRTLLADPEFPNKLKTGKLEDIRKCTGCNQGCVDRLLAAQDIGCLGNPLTGHEGEFNLEKKAANKKKVLVVGGGPGGLEAARIATLGGHNVFLYEKSDKLGGLLNCVSLAPHKDEFEELKNFQIAQIEKLGVHVTLNQSVDGAVIDRLQPDVVIMATGSQPIKLKIPGLENVRVKNGEEILFGATFGKSAVVIGGGAVGCETAEFMADKGAKVIIVEMQEEAAKEVGLLERALLLQRLAQKGVTILTGGAAQEVTAKGELIIKRNGGEEILRGIDTVVLAVGYKSVTELEDVLKEKEVPYVKIGDCSKPRKVLDATWEAFHECYSL</sequence>
<dbReference type="EC" id="1.-.-.-" evidence="12"/>
<dbReference type="PRINTS" id="PR00368">
    <property type="entry name" value="FADPNR"/>
</dbReference>
<evidence type="ECO:0000256" key="6">
    <source>
        <dbReference type="ARBA" id="ARBA00022723"/>
    </source>
</evidence>
<dbReference type="PANTHER" id="PTHR42917">
    <property type="entry name" value="2,4-DIENOYL-COA REDUCTASE"/>
    <property type="match status" value="1"/>
</dbReference>
<dbReference type="Pfam" id="PF07992">
    <property type="entry name" value="Pyr_redox_2"/>
    <property type="match status" value="1"/>
</dbReference>
<feature type="domain" description="FAD/NAD(P)-binding" evidence="11">
    <location>
        <begin position="385"/>
        <end position="609"/>
    </location>
</feature>
<evidence type="ECO:0000256" key="5">
    <source>
        <dbReference type="ARBA" id="ARBA00022643"/>
    </source>
</evidence>
<evidence type="ECO:0000259" key="11">
    <source>
        <dbReference type="Pfam" id="PF07992"/>
    </source>
</evidence>
<dbReference type="OrthoDB" id="9772736at2"/>
<dbReference type="PANTHER" id="PTHR42917:SF2">
    <property type="entry name" value="2,4-DIENOYL-COA REDUCTASE [(2E)-ENOYL-COA-PRODUCING]"/>
    <property type="match status" value="1"/>
</dbReference>
<organism evidence="12 13">
    <name type="scientific">Methylomusa anaerophila</name>
    <dbReference type="NCBI Taxonomy" id="1930071"/>
    <lineage>
        <taxon>Bacteria</taxon>
        <taxon>Bacillati</taxon>
        <taxon>Bacillota</taxon>
        <taxon>Negativicutes</taxon>
        <taxon>Selenomonadales</taxon>
        <taxon>Sporomusaceae</taxon>
        <taxon>Methylomusa</taxon>
    </lineage>
</organism>
<evidence type="ECO:0000256" key="2">
    <source>
        <dbReference type="ARBA" id="ARBA00001966"/>
    </source>
</evidence>
<comment type="similarity">
    <text evidence="3">In the N-terminal section; belongs to the NADH:flavin oxidoreductase/NADH oxidase family.</text>
</comment>
<dbReference type="CDD" id="cd02803">
    <property type="entry name" value="OYE_like_FMN_family"/>
    <property type="match status" value="1"/>
</dbReference>
<keyword evidence="8" id="KW-0408">Iron</keyword>
<evidence type="ECO:0000313" key="12">
    <source>
        <dbReference type="EMBL" id="BBB90222.1"/>
    </source>
</evidence>
<keyword evidence="9" id="KW-0411">Iron-sulfur</keyword>
<dbReference type="PRINTS" id="PR00469">
    <property type="entry name" value="PNDRDTASEII"/>
</dbReference>
<name>A0A348AGM4_9FIRM</name>
<dbReference type="Pfam" id="PF00724">
    <property type="entry name" value="Oxidored_FMN"/>
    <property type="match status" value="1"/>
</dbReference>
<dbReference type="InterPro" id="IPR001155">
    <property type="entry name" value="OxRdtase_FMN_N"/>
</dbReference>
<comment type="cofactor">
    <cofactor evidence="1">
        <name>FMN</name>
        <dbReference type="ChEBI" id="CHEBI:58210"/>
    </cofactor>
</comment>
<evidence type="ECO:0000259" key="10">
    <source>
        <dbReference type="Pfam" id="PF00724"/>
    </source>
</evidence>